<feature type="region of interest" description="Disordered" evidence="2">
    <location>
        <begin position="52"/>
        <end position="81"/>
    </location>
</feature>
<dbReference type="RefSeq" id="WP_075075428.1">
    <property type="nucleotide sequence ID" value="NZ_DF967973.1"/>
</dbReference>
<evidence type="ECO:0000313" key="4">
    <source>
        <dbReference type="Proteomes" id="UP000055060"/>
    </source>
</evidence>
<organism evidence="3">
    <name type="scientific">Longilinea arvoryzae</name>
    <dbReference type="NCBI Taxonomy" id="360412"/>
    <lineage>
        <taxon>Bacteria</taxon>
        <taxon>Bacillati</taxon>
        <taxon>Chloroflexota</taxon>
        <taxon>Anaerolineae</taxon>
        <taxon>Anaerolineales</taxon>
        <taxon>Anaerolineaceae</taxon>
        <taxon>Longilinea</taxon>
    </lineage>
</organism>
<proteinExistence type="inferred from homology"/>
<protein>
    <submittedName>
        <fullName evidence="3">Periplasmic component of the Tol biopolymer transport system</fullName>
    </submittedName>
</protein>
<gene>
    <name evidence="3" type="ORF">LARV_03837</name>
</gene>
<accession>A0A0K8MYC2</accession>
<name>A0A0K8MYC2_9CHLR</name>
<evidence type="ECO:0000256" key="1">
    <source>
        <dbReference type="ARBA" id="ARBA00009820"/>
    </source>
</evidence>
<dbReference type="PROSITE" id="PS51257">
    <property type="entry name" value="PROKAR_LIPOPROTEIN"/>
    <property type="match status" value="1"/>
</dbReference>
<dbReference type="InterPro" id="IPR011042">
    <property type="entry name" value="6-blade_b-propeller_TolB-like"/>
</dbReference>
<reference evidence="3" key="1">
    <citation type="submission" date="2015-07" db="EMBL/GenBank/DDBJ databases">
        <title>Draft Genome Sequences of Anaerolinea thermolimosa IMO-1, Bellilinea caldifistulae GOMI-1, Leptolinea tardivitalis YMTK-2, Levilinea saccharolytica KIBI-1,Longilinea arvoryzae KOME-1, Previously Described as Members of the Anaerolineaceae (Chloroflexi).</title>
        <authorList>
            <person name="Sekiguchi Y."/>
            <person name="Ohashi A."/>
            <person name="Matsuura N."/>
            <person name="Tourlousse M.D."/>
        </authorList>
    </citation>
    <scope>NUCLEOTIDE SEQUENCE [LARGE SCALE GENOMIC DNA]</scope>
    <source>
        <strain evidence="3">KOME-1</strain>
    </source>
</reference>
<sequence>MKPRSGRLWLVCSGFLVFLLGGCWAGVALLPAPVPTPALPPTPTRPAWPTFTPTPSPVPRIPPTFTPSPENRLSPTPTPVGGGSGDLIFQRNFDVYTGRFTTLPMEIAYQARGSAQPGVLIATQAGIDGMDWSPDGKRLIFSTRNFLGVSQLFVVDVARDGINGLMNTQQLYTGPEGGTDPSWSPDGTQIAFLSGTAETGNLRLCMMNSDGRNTRCLVENFGRIADPDWAPDGQSIVFSANYFGNFHLYTVNLRGDPPLRLTDPLAGAYSPQFSPAGDWIVYSTDLDGNAEIYRIRPDGTDNTRLTNDPAADSTPAWSPDGQWISFFRQLPASRSTTLCTLPASGGRLSCRADFPPGTNLYPRWRPAITTLLRQRRPMADLSGPDLRP</sequence>
<dbReference type="OrthoDB" id="138121at2"/>
<keyword evidence="4" id="KW-1185">Reference proteome</keyword>
<evidence type="ECO:0000256" key="2">
    <source>
        <dbReference type="SAM" id="MobiDB-lite"/>
    </source>
</evidence>
<dbReference type="SUPFAM" id="SSF82171">
    <property type="entry name" value="DPP6 N-terminal domain-like"/>
    <property type="match status" value="1"/>
</dbReference>
<dbReference type="Gene3D" id="2.120.10.30">
    <property type="entry name" value="TolB, C-terminal domain"/>
    <property type="match status" value="1"/>
</dbReference>
<dbReference type="InterPro" id="IPR011659">
    <property type="entry name" value="WD40"/>
</dbReference>
<dbReference type="AlphaFoldDB" id="A0A0K8MYC2"/>
<dbReference type="Pfam" id="PF07676">
    <property type="entry name" value="PD40"/>
    <property type="match status" value="5"/>
</dbReference>
<feature type="compositionally biased region" description="Pro residues" evidence="2">
    <location>
        <begin position="52"/>
        <end position="66"/>
    </location>
</feature>
<dbReference type="EMBL" id="DF967973">
    <property type="protein sequence ID" value="GAP16041.1"/>
    <property type="molecule type" value="Genomic_DNA"/>
</dbReference>
<dbReference type="PANTHER" id="PTHR36842:SF1">
    <property type="entry name" value="PROTEIN TOLB"/>
    <property type="match status" value="1"/>
</dbReference>
<dbReference type="STRING" id="360412.LARV_03837"/>
<dbReference type="PANTHER" id="PTHR36842">
    <property type="entry name" value="PROTEIN TOLB HOMOLOG"/>
    <property type="match status" value="1"/>
</dbReference>
<comment type="similarity">
    <text evidence="1">Belongs to the TolB family.</text>
</comment>
<dbReference type="Proteomes" id="UP000055060">
    <property type="component" value="Unassembled WGS sequence"/>
</dbReference>
<evidence type="ECO:0000313" key="3">
    <source>
        <dbReference type="EMBL" id="GAP16041.1"/>
    </source>
</evidence>